<name>A0A1J7J8L2_9PEZI</name>
<gene>
    <name evidence="2" type="ORF">CONLIGDRAFT_684069</name>
</gene>
<dbReference type="InterPro" id="IPR027417">
    <property type="entry name" value="P-loop_NTPase"/>
</dbReference>
<dbReference type="STRING" id="1408157.A0A1J7J8L2"/>
<reference evidence="2 3" key="1">
    <citation type="submission" date="2016-10" db="EMBL/GenBank/DDBJ databases">
        <title>Draft genome sequence of Coniochaeta ligniaria NRRL30616, a lignocellulolytic fungus for bioabatement of inhibitors in plant biomass hydrolysates.</title>
        <authorList>
            <consortium name="DOE Joint Genome Institute"/>
            <person name="Jimenez D.J."/>
            <person name="Hector R.E."/>
            <person name="Riley R."/>
            <person name="Sun H."/>
            <person name="Grigoriev I.V."/>
            <person name="Van Elsas J.D."/>
            <person name="Nichols N.N."/>
        </authorList>
    </citation>
    <scope>NUCLEOTIDE SEQUENCE [LARGE SCALE GENOMIC DNA]</scope>
    <source>
        <strain evidence="2 3">NRRL 30616</strain>
    </source>
</reference>
<dbReference type="EMBL" id="KV875101">
    <property type="protein sequence ID" value="OIW25508.1"/>
    <property type="molecule type" value="Genomic_DNA"/>
</dbReference>
<accession>A0A1J7J8L2</accession>
<evidence type="ECO:0000313" key="2">
    <source>
        <dbReference type="EMBL" id="OIW25508.1"/>
    </source>
</evidence>
<feature type="region of interest" description="Disordered" evidence="1">
    <location>
        <begin position="29"/>
        <end position="50"/>
    </location>
</feature>
<sequence>MEQMPSNSFGPRNQVLQVGLSNAPVTAEFHLPPEQPQTPTPPPPCANIPFSRDSDFVERGEILDQVDKRCSEPAARVALVGLCGVGKLQLAIEYAHRIAAKQADTWVFWVHAGTEARVLEGFWAIADAVKLPGRNRPKENIPQLVYHWNQVLVHALERHIARSQLSTAVCLEESVCGLD</sequence>
<feature type="compositionally biased region" description="Pro residues" evidence="1">
    <location>
        <begin position="33"/>
        <end position="46"/>
    </location>
</feature>
<proteinExistence type="predicted"/>
<evidence type="ECO:0000313" key="3">
    <source>
        <dbReference type="Proteomes" id="UP000182658"/>
    </source>
</evidence>
<dbReference type="Proteomes" id="UP000182658">
    <property type="component" value="Unassembled WGS sequence"/>
</dbReference>
<dbReference type="OrthoDB" id="5243393at2759"/>
<keyword evidence="3" id="KW-1185">Reference proteome</keyword>
<evidence type="ECO:0000256" key="1">
    <source>
        <dbReference type="SAM" id="MobiDB-lite"/>
    </source>
</evidence>
<protein>
    <recommendedName>
        <fullName evidence="4">NB-ARC domain-containing protein</fullName>
    </recommendedName>
</protein>
<dbReference type="InParanoid" id="A0A1J7J8L2"/>
<dbReference type="Gene3D" id="3.40.50.300">
    <property type="entry name" value="P-loop containing nucleotide triphosphate hydrolases"/>
    <property type="match status" value="1"/>
</dbReference>
<dbReference type="AlphaFoldDB" id="A0A1J7J8L2"/>
<organism evidence="2 3">
    <name type="scientific">Coniochaeta ligniaria NRRL 30616</name>
    <dbReference type="NCBI Taxonomy" id="1408157"/>
    <lineage>
        <taxon>Eukaryota</taxon>
        <taxon>Fungi</taxon>
        <taxon>Dikarya</taxon>
        <taxon>Ascomycota</taxon>
        <taxon>Pezizomycotina</taxon>
        <taxon>Sordariomycetes</taxon>
        <taxon>Sordariomycetidae</taxon>
        <taxon>Coniochaetales</taxon>
        <taxon>Coniochaetaceae</taxon>
        <taxon>Coniochaeta</taxon>
    </lineage>
</organism>
<evidence type="ECO:0008006" key="4">
    <source>
        <dbReference type="Google" id="ProtNLM"/>
    </source>
</evidence>